<dbReference type="PANTHER" id="PTHR43976:SF16">
    <property type="entry name" value="SHORT-CHAIN DEHYDROGENASE_REDUCTASE FAMILY PROTEIN"/>
    <property type="match status" value="1"/>
</dbReference>
<dbReference type="SUPFAM" id="SSF51735">
    <property type="entry name" value="NAD(P)-binding Rossmann-fold domains"/>
    <property type="match status" value="1"/>
</dbReference>
<dbReference type="GO" id="GO:0016491">
    <property type="term" value="F:oxidoreductase activity"/>
    <property type="evidence" value="ECO:0007669"/>
    <property type="project" value="UniProtKB-KW"/>
</dbReference>
<comment type="caution">
    <text evidence="5">The sequence shown here is derived from an EMBL/GenBank/DDBJ whole genome shotgun (WGS) entry which is preliminary data.</text>
</comment>
<dbReference type="PRINTS" id="PR00080">
    <property type="entry name" value="SDRFAMILY"/>
</dbReference>
<dbReference type="EMBL" id="JEMC01002797">
    <property type="protein sequence ID" value="KYF85159.1"/>
    <property type="molecule type" value="Genomic_DNA"/>
</dbReference>
<name>A0A150RY87_SORCE</name>
<evidence type="ECO:0000313" key="5">
    <source>
        <dbReference type="EMBL" id="KYF85159.1"/>
    </source>
</evidence>
<dbReference type="PANTHER" id="PTHR43976">
    <property type="entry name" value="SHORT CHAIN DEHYDROGENASE"/>
    <property type="match status" value="1"/>
</dbReference>
<evidence type="ECO:0000256" key="1">
    <source>
        <dbReference type="ARBA" id="ARBA00006484"/>
    </source>
</evidence>
<dbReference type="Pfam" id="PF00106">
    <property type="entry name" value="adh_short"/>
    <property type="match status" value="1"/>
</dbReference>
<dbReference type="PRINTS" id="PR00081">
    <property type="entry name" value="GDHRDH"/>
</dbReference>
<dbReference type="Gene3D" id="3.40.50.720">
    <property type="entry name" value="NAD(P)-binding Rossmann-like Domain"/>
    <property type="match status" value="1"/>
</dbReference>
<dbReference type="InterPro" id="IPR057326">
    <property type="entry name" value="KR_dom"/>
</dbReference>
<dbReference type="NCBIfam" id="NF004824">
    <property type="entry name" value="PRK06180.1"/>
    <property type="match status" value="1"/>
</dbReference>
<evidence type="ECO:0000259" key="4">
    <source>
        <dbReference type="SMART" id="SM00822"/>
    </source>
</evidence>
<keyword evidence="2" id="KW-0560">Oxidoreductase</keyword>
<dbReference type="AlphaFoldDB" id="A0A150RY87"/>
<reference evidence="5 6" key="1">
    <citation type="submission" date="2014-02" db="EMBL/GenBank/DDBJ databases">
        <title>The small core and large imbalanced accessory genome model reveals a collaborative survival strategy of Sorangium cellulosum strains in nature.</title>
        <authorList>
            <person name="Han K."/>
            <person name="Peng R."/>
            <person name="Blom J."/>
            <person name="Li Y.-Z."/>
        </authorList>
    </citation>
    <scope>NUCLEOTIDE SEQUENCE [LARGE SCALE GENOMIC DNA]</scope>
    <source>
        <strain evidence="5 6">So0149</strain>
    </source>
</reference>
<gene>
    <name evidence="5" type="ORF">BE18_28860</name>
</gene>
<dbReference type="InterPro" id="IPR002347">
    <property type="entry name" value="SDR_fam"/>
</dbReference>
<dbReference type="InterPro" id="IPR036291">
    <property type="entry name" value="NAD(P)-bd_dom_sf"/>
</dbReference>
<accession>A0A150RY87</accession>
<evidence type="ECO:0000256" key="3">
    <source>
        <dbReference type="RuleBase" id="RU000363"/>
    </source>
</evidence>
<evidence type="ECO:0000256" key="2">
    <source>
        <dbReference type="ARBA" id="ARBA00023002"/>
    </source>
</evidence>
<feature type="domain" description="Ketoreductase" evidence="4">
    <location>
        <begin position="7"/>
        <end position="193"/>
    </location>
</feature>
<protein>
    <submittedName>
        <fullName evidence="5">Oxidoreductase</fullName>
    </submittedName>
</protein>
<evidence type="ECO:0000313" key="6">
    <source>
        <dbReference type="Proteomes" id="UP000075515"/>
    </source>
</evidence>
<dbReference type="Proteomes" id="UP000075515">
    <property type="component" value="Unassembled WGS sequence"/>
</dbReference>
<comment type="similarity">
    <text evidence="1 3">Belongs to the short-chain dehydrogenases/reductases (SDR) family.</text>
</comment>
<proteinExistence type="inferred from homology"/>
<dbReference type="CDD" id="cd05374">
    <property type="entry name" value="17beta-HSD-like_SDR_c"/>
    <property type="match status" value="1"/>
</dbReference>
<sequence>MAENNAQVWFITGSSRGLGRALAHAVLAAGHRVVATARKPADLDDLVKRHGDRVKAVALDVTQPEQAVRAVKEAVDAFGRIDVLVNNAGYANIDSAEDLPLDDFRAQIDTNFYGVVHVTRAVLPVMRKQRSGRILQISSIGGRRGGTPGLSAYQAAKFAVAGFSEVVLNEVAPLGIQVTIVEPGGFATDWAGGSMKIYASQPDYEATVGATNKRLRGNPGAARGVPERAAKALLELTSMDRQPRRLLLGSDAYVLAKLTLRELGASDDAHRALSASTDADGMPDFADTDVGRAMLELHHN</sequence>
<dbReference type="InterPro" id="IPR051911">
    <property type="entry name" value="SDR_oxidoreductase"/>
</dbReference>
<dbReference type="SMART" id="SM00822">
    <property type="entry name" value="PKS_KR"/>
    <property type="match status" value="1"/>
</dbReference>
<organism evidence="5 6">
    <name type="scientific">Sorangium cellulosum</name>
    <name type="common">Polyangium cellulosum</name>
    <dbReference type="NCBI Taxonomy" id="56"/>
    <lineage>
        <taxon>Bacteria</taxon>
        <taxon>Pseudomonadati</taxon>
        <taxon>Myxococcota</taxon>
        <taxon>Polyangia</taxon>
        <taxon>Polyangiales</taxon>
        <taxon>Polyangiaceae</taxon>
        <taxon>Sorangium</taxon>
    </lineage>
</organism>